<name>A0A5J4VQ21_9EUKA</name>
<protein>
    <submittedName>
        <fullName evidence="2">Uncharacterized protein</fullName>
    </submittedName>
</protein>
<reference evidence="2 3" key="1">
    <citation type="submission" date="2019-03" db="EMBL/GenBank/DDBJ databases">
        <title>Single cell metagenomics reveals metabolic interactions within the superorganism composed of flagellate Streblomastix strix and complex community of Bacteroidetes bacteria on its surface.</title>
        <authorList>
            <person name="Treitli S.C."/>
            <person name="Kolisko M."/>
            <person name="Husnik F."/>
            <person name="Keeling P."/>
            <person name="Hampl V."/>
        </authorList>
    </citation>
    <scope>NUCLEOTIDE SEQUENCE [LARGE SCALE GENOMIC DNA]</scope>
    <source>
        <strain evidence="2">ST1C</strain>
    </source>
</reference>
<dbReference type="EMBL" id="SNRW01005646">
    <property type="protein sequence ID" value="KAA6384664.1"/>
    <property type="molecule type" value="Genomic_DNA"/>
</dbReference>
<sequence length="323" mass="37500">DVNDEINRSASSSDEESLVTIDDTTSDTEGNLKPKLKDDHQYKIKEDAITFDKHSVIDAYNVWDENDRDNKKTIKVLNDQQERDNKHKVRRRYNTPPNIRQMSGSGVRVDKEYKPIISRQDRRDMKRGMKDPNEVRLIRQINQNNKASFQRYSQYIKEKYKNNSIDELAHNDDSSQSSYSSSLFDSSEDLHDLEDMQQEGKQRMYPSKPKIINIQRINKKRKNDNEKRIKDQAALISNDKESLIPKLPSIISTSHQQPFHRSYISNNSSVQKAFSKAQAQSVKLGHTLLESEALSDREGDEAAMMQHQREVLGIRFGDEEVID</sequence>
<gene>
    <name evidence="2" type="ORF">EZS28_019810</name>
</gene>
<dbReference type="Proteomes" id="UP000324800">
    <property type="component" value="Unassembled WGS sequence"/>
</dbReference>
<feature type="region of interest" description="Disordered" evidence="1">
    <location>
        <begin position="1"/>
        <end position="35"/>
    </location>
</feature>
<dbReference type="AlphaFoldDB" id="A0A5J4VQ21"/>
<evidence type="ECO:0000256" key="1">
    <source>
        <dbReference type="SAM" id="MobiDB-lite"/>
    </source>
</evidence>
<evidence type="ECO:0000313" key="2">
    <source>
        <dbReference type="EMBL" id="KAA6384664.1"/>
    </source>
</evidence>
<feature type="compositionally biased region" description="Low complexity" evidence="1">
    <location>
        <begin position="174"/>
        <end position="185"/>
    </location>
</feature>
<organism evidence="2 3">
    <name type="scientific">Streblomastix strix</name>
    <dbReference type="NCBI Taxonomy" id="222440"/>
    <lineage>
        <taxon>Eukaryota</taxon>
        <taxon>Metamonada</taxon>
        <taxon>Preaxostyla</taxon>
        <taxon>Oxymonadida</taxon>
        <taxon>Streblomastigidae</taxon>
        <taxon>Streblomastix</taxon>
    </lineage>
</organism>
<accession>A0A5J4VQ21</accession>
<comment type="caution">
    <text evidence="2">The sequence shown here is derived from an EMBL/GenBank/DDBJ whole genome shotgun (WGS) entry which is preliminary data.</text>
</comment>
<evidence type="ECO:0000313" key="3">
    <source>
        <dbReference type="Proteomes" id="UP000324800"/>
    </source>
</evidence>
<proteinExistence type="predicted"/>
<feature type="region of interest" description="Disordered" evidence="1">
    <location>
        <begin position="168"/>
        <end position="187"/>
    </location>
</feature>
<feature type="non-terminal residue" evidence="2">
    <location>
        <position position="1"/>
    </location>
</feature>